<dbReference type="Gene3D" id="3.40.50.1450">
    <property type="entry name" value="HybD-like"/>
    <property type="match status" value="1"/>
</dbReference>
<dbReference type="InterPro" id="IPR000671">
    <property type="entry name" value="Peptidase_A31"/>
</dbReference>
<dbReference type="GO" id="GO:0016485">
    <property type="term" value="P:protein processing"/>
    <property type="evidence" value="ECO:0007669"/>
    <property type="project" value="TreeGrafter"/>
</dbReference>
<keyword evidence="6" id="KW-1185">Reference proteome</keyword>
<evidence type="ECO:0000256" key="4">
    <source>
        <dbReference type="ARBA" id="ARBA00022801"/>
    </source>
</evidence>
<name>A0A369BXW8_9GAMM</name>
<dbReference type="SUPFAM" id="SSF53163">
    <property type="entry name" value="HybD-like"/>
    <property type="match status" value="1"/>
</dbReference>
<dbReference type="CDD" id="cd06062">
    <property type="entry name" value="H2MP_MemB-H2up"/>
    <property type="match status" value="1"/>
</dbReference>
<dbReference type="GO" id="GO:0004190">
    <property type="term" value="F:aspartic-type endopeptidase activity"/>
    <property type="evidence" value="ECO:0007669"/>
    <property type="project" value="UniProtKB-KW"/>
</dbReference>
<dbReference type="OrthoDB" id="9792731at2"/>
<gene>
    <name evidence="5" type="ORF">DFQ59_10981</name>
</gene>
<proteinExistence type="inferred from homology"/>
<dbReference type="Pfam" id="PF01750">
    <property type="entry name" value="HycI"/>
    <property type="match status" value="1"/>
</dbReference>
<dbReference type="GO" id="GO:0008047">
    <property type="term" value="F:enzyme activator activity"/>
    <property type="evidence" value="ECO:0007669"/>
    <property type="project" value="InterPro"/>
</dbReference>
<comment type="caution">
    <text evidence="5">The sequence shown here is derived from an EMBL/GenBank/DDBJ whole genome shotgun (WGS) entry which is preliminary data.</text>
</comment>
<protein>
    <submittedName>
        <fullName evidence="5">Hydrogenase maturation protease</fullName>
    </submittedName>
</protein>
<evidence type="ECO:0000313" key="5">
    <source>
        <dbReference type="EMBL" id="RCX26552.1"/>
    </source>
</evidence>
<dbReference type="NCBIfam" id="TIGR00072">
    <property type="entry name" value="hydrog_prot"/>
    <property type="match status" value="1"/>
</dbReference>
<keyword evidence="2 5" id="KW-0645">Protease</keyword>
<evidence type="ECO:0000313" key="6">
    <source>
        <dbReference type="Proteomes" id="UP000252707"/>
    </source>
</evidence>
<evidence type="ECO:0000256" key="2">
    <source>
        <dbReference type="ARBA" id="ARBA00022670"/>
    </source>
</evidence>
<dbReference type="PANTHER" id="PTHR30302">
    <property type="entry name" value="HYDROGENASE 1 MATURATION PROTEASE"/>
    <property type="match status" value="1"/>
</dbReference>
<dbReference type="PRINTS" id="PR00446">
    <property type="entry name" value="HYDRGNUPTAKE"/>
</dbReference>
<dbReference type="PANTHER" id="PTHR30302:SF1">
    <property type="entry name" value="HYDROGENASE 2 MATURATION PROTEASE"/>
    <property type="match status" value="1"/>
</dbReference>
<dbReference type="EMBL" id="QPJY01000009">
    <property type="protein sequence ID" value="RCX26552.1"/>
    <property type="molecule type" value="Genomic_DNA"/>
</dbReference>
<dbReference type="Proteomes" id="UP000252707">
    <property type="component" value="Unassembled WGS sequence"/>
</dbReference>
<dbReference type="AlphaFoldDB" id="A0A369BXW8"/>
<accession>A0A369BXW8</accession>
<comment type="similarity">
    <text evidence="1">Belongs to the peptidase A31 family.</text>
</comment>
<evidence type="ECO:0000256" key="1">
    <source>
        <dbReference type="ARBA" id="ARBA00006814"/>
    </source>
</evidence>
<evidence type="ECO:0000256" key="3">
    <source>
        <dbReference type="ARBA" id="ARBA00022750"/>
    </source>
</evidence>
<reference evidence="5 6" key="1">
    <citation type="submission" date="2018-07" db="EMBL/GenBank/DDBJ databases">
        <title>Genomic Encyclopedia of Type Strains, Phase IV (KMG-IV): sequencing the most valuable type-strain genomes for metagenomic binning, comparative biology and taxonomic classification.</title>
        <authorList>
            <person name="Goeker M."/>
        </authorList>
    </citation>
    <scope>NUCLEOTIDE SEQUENCE [LARGE SCALE GENOMIC DNA]</scope>
    <source>
        <strain evidence="5 6">DSM 26407</strain>
    </source>
</reference>
<keyword evidence="3" id="KW-0064">Aspartyl protease</keyword>
<keyword evidence="4" id="KW-0378">Hydrolase</keyword>
<organism evidence="5 6">
    <name type="scientific">Thioalbus denitrificans</name>
    <dbReference type="NCBI Taxonomy" id="547122"/>
    <lineage>
        <taxon>Bacteria</taxon>
        <taxon>Pseudomonadati</taxon>
        <taxon>Pseudomonadota</taxon>
        <taxon>Gammaproteobacteria</taxon>
        <taxon>Chromatiales</taxon>
        <taxon>Ectothiorhodospiraceae</taxon>
        <taxon>Thioalbus</taxon>
    </lineage>
</organism>
<dbReference type="InterPro" id="IPR023430">
    <property type="entry name" value="Pept_HybD-like_dom_sf"/>
</dbReference>
<dbReference type="RefSeq" id="WP_114280632.1">
    <property type="nucleotide sequence ID" value="NZ_QPJY01000009.1"/>
</dbReference>
<sequence>MNTTLVLGIGNTLLTDEGAGIHALSYLQEHHPDLPGVEYMDGGTLSFTLAIPIEEADSLIVIDAARMDSAPGTVHVFEGEEMDRYLNSGKRTPHEVSISDLLAMALLRGRFPANRALVGIEPESLDWGQAPSPAVARSIPEAAAAVTSLLGRWREDAT</sequence>